<sequence>MMEMQNINIVLLYRFNVFHDFLLDYFQRVFPTSNVTINIFKNDSVLLKAMEVENLDLIITDLASWFNLMNHLQVNQPNMRGELPKINSKVALILQDSDINVIDKILKMNVNAIISMTDDSRELKQAIMHVFDQDKSDKYISDSILEQLNSNAQALPREKLSKNEWEVIKMFSDGYSLMEIAEKRSRAISTIATQKTSAMKKLNLHNNGELMKYVYMHSIL</sequence>
<evidence type="ECO:0000256" key="2">
    <source>
        <dbReference type="ARBA" id="ARBA00023125"/>
    </source>
</evidence>
<dbReference type="RefSeq" id="WP_347794305.1">
    <property type="nucleotide sequence ID" value="NZ_JAYMYY010000001.1"/>
</dbReference>
<evidence type="ECO:0000313" key="6">
    <source>
        <dbReference type="Proteomes" id="UP001444146"/>
    </source>
</evidence>
<keyword evidence="1" id="KW-0805">Transcription regulation</keyword>
<dbReference type="CDD" id="cd06170">
    <property type="entry name" value="LuxR_C_like"/>
    <property type="match status" value="1"/>
</dbReference>
<accession>A0ABV0HI26</accession>
<keyword evidence="6" id="KW-1185">Reference proteome</keyword>
<dbReference type="SMART" id="SM00421">
    <property type="entry name" value="HTH_LUXR"/>
    <property type="match status" value="1"/>
</dbReference>
<evidence type="ECO:0000256" key="3">
    <source>
        <dbReference type="ARBA" id="ARBA00023163"/>
    </source>
</evidence>
<evidence type="ECO:0000256" key="1">
    <source>
        <dbReference type="ARBA" id="ARBA00023015"/>
    </source>
</evidence>
<dbReference type="InterPro" id="IPR000792">
    <property type="entry name" value="Tscrpt_reg_LuxR_C"/>
</dbReference>
<dbReference type="PANTHER" id="PTHR44688:SF16">
    <property type="entry name" value="DNA-BINDING TRANSCRIPTIONAL ACTIVATOR DEVR_DOSR"/>
    <property type="match status" value="1"/>
</dbReference>
<feature type="domain" description="HTH luxR-type" evidence="4">
    <location>
        <begin position="151"/>
        <end position="218"/>
    </location>
</feature>
<evidence type="ECO:0000259" key="4">
    <source>
        <dbReference type="PROSITE" id="PS50043"/>
    </source>
</evidence>
<dbReference type="Pfam" id="PF00196">
    <property type="entry name" value="GerE"/>
    <property type="match status" value="1"/>
</dbReference>
<proteinExistence type="predicted"/>
<gene>
    <name evidence="5" type="ORF">VSR74_08735</name>
</gene>
<keyword evidence="2" id="KW-0238">DNA-binding</keyword>
<dbReference type="PROSITE" id="PS50043">
    <property type="entry name" value="HTH_LUXR_2"/>
    <property type="match status" value="1"/>
</dbReference>
<dbReference type="EMBL" id="JAYMYY010000001">
    <property type="protein sequence ID" value="MEO3989900.1"/>
    <property type="molecule type" value="Genomic_DNA"/>
</dbReference>
<reference evidence="5 6" key="1">
    <citation type="submission" date="2024-01" db="EMBL/GenBank/DDBJ databases">
        <title>Pseudocitrobacter sp. Endophytic strain Cyp-38L.</title>
        <authorList>
            <person name="Amer M.A."/>
            <person name="Hamed S.M."/>
        </authorList>
    </citation>
    <scope>NUCLEOTIDE SEQUENCE [LARGE SCALE GENOMIC DNA]</scope>
    <source>
        <strain evidence="5 6">Cyp38S</strain>
    </source>
</reference>
<name>A0ABV0HI26_9ENTR</name>
<dbReference type="Proteomes" id="UP001444146">
    <property type="component" value="Unassembled WGS sequence"/>
</dbReference>
<evidence type="ECO:0000313" key="5">
    <source>
        <dbReference type="EMBL" id="MEO3989900.1"/>
    </source>
</evidence>
<dbReference type="Gene3D" id="3.40.50.2300">
    <property type="match status" value="1"/>
</dbReference>
<protein>
    <submittedName>
        <fullName evidence="5">LuxR C-terminal-related transcriptional regulator</fullName>
    </submittedName>
</protein>
<organism evidence="5 6">
    <name type="scientific">Pseudocitrobacter cyperus</name>
    <dbReference type="NCBI Taxonomy" id="3112843"/>
    <lineage>
        <taxon>Bacteria</taxon>
        <taxon>Pseudomonadati</taxon>
        <taxon>Pseudomonadota</taxon>
        <taxon>Gammaproteobacteria</taxon>
        <taxon>Enterobacterales</taxon>
        <taxon>Enterobacteriaceae</taxon>
        <taxon>Pseudocitrobacter</taxon>
    </lineage>
</organism>
<dbReference type="SUPFAM" id="SSF46894">
    <property type="entry name" value="C-terminal effector domain of the bipartite response regulators"/>
    <property type="match status" value="1"/>
</dbReference>
<dbReference type="PANTHER" id="PTHR44688">
    <property type="entry name" value="DNA-BINDING TRANSCRIPTIONAL ACTIVATOR DEVR_DOSR"/>
    <property type="match status" value="1"/>
</dbReference>
<dbReference type="InterPro" id="IPR016032">
    <property type="entry name" value="Sig_transdc_resp-reg_C-effctor"/>
</dbReference>
<comment type="caution">
    <text evidence="5">The sequence shown here is derived from an EMBL/GenBank/DDBJ whole genome shotgun (WGS) entry which is preliminary data.</text>
</comment>
<keyword evidence="3" id="KW-0804">Transcription</keyword>